<accession>A0A1M5X5M0</accession>
<evidence type="ECO:0000259" key="2">
    <source>
        <dbReference type="Pfam" id="PF14478"/>
    </source>
</evidence>
<feature type="domain" description="Transcobalamin-like C-terminal" evidence="2">
    <location>
        <begin position="62"/>
        <end position="127"/>
    </location>
</feature>
<keyword evidence="1" id="KW-0472">Membrane</keyword>
<dbReference type="Proteomes" id="UP000184526">
    <property type="component" value="Unassembled WGS sequence"/>
</dbReference>
<feature type="transmembrane region" description="Helical" evidence="1">
    <location>
        <begin position="7"/>
        <end position="28"/>
    </location>
</feature>
<dbReference type="Gene3D" id="2.170.130.30">
    <property type="match status" value="1"/>
</dbReference>
<gene>
    <name evidence="3" type="ORF">SAMN02745196_02025</name>
</gene>
<proteinExistence type="predicted"/>
<protein>
    <recommendedName>
        <fullName evidence="2">Transcobalamin-like C-terminal domain-containing protein</fullName>
    </recommendedName>
</protein>
<evidence type="ECO:0000313" key="3">
    <source>
        <dbReference type="EMBL" id="SHH95109.1"/>
    </source>
</evidence>
<dbReference type="OrthoDB" id="1906526at2"/>
<dbReference type="InterPro" id="IPR027954">
    <property type="entry name" value="Transcobalamin-like_C"/>
</dbReference>
<organism evidence="3 4">
    <name type="scientific">Clostridium collagenovorans DSM 3089</name>
    <dbReference type="NCBI Taxonomy" id="1121306"/>
    <lineage>
        <taxon>Bacteria</taxon>
        <taxon>Bacillati</taxon>
        <taxon>Bacillota</taxon>
        <taxon>Clostridia</taxon>
        <taxon>Eubacteriales</taxon>
        <taxon>Clostridiaceae</taxon>
        <taxon>Clostridium</taxon>
    </lineage>
</organism>
<evidence type="ECO:0000256" key="1">
    <source>
        <dbReference type="SAM" id="Phobius"/>
    </source>
</evidence>
<dbReference type="Pfam" id="PF14478">
    <property type="entry name" value="DUF4430"/>
    <property type="match status" value="1"/>
</dbReference>
<reference evidence="3 4" key="1">
    <citation type="submission" date="2016-11" db="EMBL/GenBank/DDBJ databases">
        <authorList>
            <person name="Jaros S."/>
            <person name="Januszkiewicz K."/>
            <person name="Wedrychowicz H."/>
        </authorList>
    </citation>
    <scope>NUCLEOTIDE SEQUENCE [LARGE SCALE GENOMIC DNA]</scope>
    <source>
        <strain evidence="3 4">DSM 3089</strain>
    </source>
</reference>
<dbReference type="AlphaFoldDB" id="A0A1M5X5M0"/>
<keyword evidence="1" id="KW-1133">Transmembrane helix</keyword>
<name>A0A1M5X5M0_9CLOT</name>
<keyword evidence="1" id="KW-0812">Transmembrane</keyword>
<dbReference type="STRING" id="1121306.SAMN02745196_02025"/>
<sequence length="134" mass="14823">MKENKNSIILALVLVVIVALGFGGYKYFTGTQKVEGNKNITVTVINDAKSYNKVHKHNTDKETLGDALVEMNIVGTESSDYGRFLVKVDDITADQAQEEWWQIQVNGQDAQTGMDSVAIKDGDEIKLILNKGFN</sequence>
<dbReference type="EMBL" id="FQXP01000007">
    <property type="protein sequence ID" value="SHH95109.1"/>
    <property type="molecule type" value="Genomic_DNA"/>
</dbReference>
<evidence type="ECO:0000313" key="4">
    <source>
        <dbReference type="Proteomes" id="UP000184526"/>
    </source>
</evidence>
<keyword evidence="4" id="KW-1185">Reference proteome</keyword>
<dbReference type="RefSeq" id="WP_072831898.1">
    <property type="nucleotide sequence ID" value="NZ_FQXP01000007.1"/>
</dbReference>